<feature type="transmembrane region" description="Helical" evidence="9">
    <location>
        <begin position="230"/>
        <end position="250"/>
    </location>
</feature>
<reference evidence="12 13" key="1">
    <citation type="journal article" date="2016" name="Int. J. Syst. Evol. Microbiol.">
        <title>Oceanobacillus halophilus sp. nov., a novel moderately halophilic bacterium from a hypersaline lake.</title>
        <authorList>
            <person name="Amoozegar M.A."/>
            <person name="Bagheri M."/>
            <person name="Makhdoumi A."/>
            <person name="Nikou M.M."/>
            <person name="Fazeli S.A.S."/>
            <person name="Schumann P."/>
            <person name="Sproer C."/>
            <person name="Sanchez-Porro C."/>
            <person name="Ventosa A."/>
        </authorList>
    </citation>
    <scope>NUCLEOTIDE SEQUENCE [LARGE SCALE GENOMIC DNA]</scope>
    <source>
        <strain evidence="12 13">DSM 23996</strain>
    </source>
</reference>
<name>A0A494ZR87_9BACI</name>
<dbReference type="FunFam" id="1.10.3720.10:FF:000036">
    <property type="entry name" value="Maltodextrin ABC transporter, permease protein"/>
    <property type="match status" value="1"/>
</dbReference>
<dbReference type="Proteomes" id="UP000269301">
    <property type="component" value="Unassembled WGS sequence"/>
</dbReference>
<proteinExistence type="inferred from homology"/>
<comment type="similarity">
    <text evidence="2 10">Belongs to the binding-protein-dependent transport system permease family. MalFG subfamily.</text>
</comment>
<dbReference type="SUPFAM" id="SSF160964">
    <property type="entry name" value="MalF N-terminal region-like"/>
    <property type="match status" value="1"/>
</dbReference>
<dbReference type="PANTHER" id="PTHR47314:SF1">
    <property type="entry name" value="MALTOSE_MALTODEXTRIN TRANSPORT SYSTEM PERMEASE PROTEIN MALF"/>
    <property type="match status" value="1"/>
</dbReference>
<evidence type="ECO:0000313" key="13">
    <source>
        <dbReference type="Proteomes" id="UP000269301"/>
    </source>
</evidence>
<gene>
    <name evidence="12" type="ORF">D8M06_19060</name>
</gene>
<feature type="transmembrane region" description="Helical" evidence="9">
    <location>
        <begin position="402"/>
        <end position="424"/>
    </location>
</feature>
<evidence type="ECO:0000313" key="12">
    <source>
        <dbReference type="EMBL" id="RKQ28197.1"/>
    </source>
</evidence>
<evidence type="ECO:0000256" key="5">
    <source>
        <dbReference type="ARBA" id="ARBA00022597"/>
    </source>
</evidence>
<dbReference type="SUPFAM" id="SSF161098">
    <property type="entry name" value="MetI-like"/>
    <property type="match status" value="1"/>
</dbReference>
<keyword evidence="4 10" id="KW-1003">Cell membrane</keyword>
<feature type="transmembrane region" description="Helical" evidence="9">
    <location>
        <begin position="35"/>
        <end position="60"/>
    </location>
</feature>
<dbReference type="OrthoDB" id="9778687at2"/>
<dbReference type="InterPro" id="IPR035906">
    <property type="entry name" value="MetI-like_sf"/>
</dbReference>
<accession>A0A494ZR87</accession>
<keyword evidence="5 10" id="KW-0762">Sugar transport</keyword>
<feature type="transmembrane region" description="Helical" evidence="9">
    <location>
        <begin position="339"/>
        <end position="358"/>
    </location>
</feature>
<dbReference type="Gene3D" id="1.10.3720.10">
    <property type="entry name" value="MetI-like"/>
    <property type="match status" value="1"/>
</dbReference>
<dbReference type="GO" id="GO:1990060">
    <property type="term" value="C:maltose transport complex"/>
    <property type="evidence" value="ECO:0007669"/>
    <property type="project" value="TreeGrafter"/>
</dbReference>
<keyword evidence="7 9" id="KW-1133">Transmembrane helix</keyword>
<dbReference type="AlphaFoldDB" id="A0A494ZR87"/>
<evidence type="ECO:0000256" key="3">
    <source>
        <dbReference type="ARBA" id="ARBA00022448"/>
    </source>
</evidence>
<dbReference type="PANTHER" id="PTHR47314">
    <property type="entry name" value="MALTOSE/MALTODEXTRIN TRANSPORT SYSTEM PERMEASE PROTEIN MALF"/>
    <property type="match status" value="1"/>
</dbReference>
<comment type="caution">
    <text evidence="12">The sequence shown here is derived from an EMBL/GenBank/DDBJ whole genome shotgun (WGS) entry which is preliminary data.</text>
</comment>
<protein>
    <recommendedName>
        <fullName evidence="10">Maltose/maltodextrin transport system permease protein</fullName>
    </recommendedName>
</protein>
<feature type="transmembrane region" description="Helical" evidence="9">
    <location>
        <begin position="288"/>
        <end position="310"/>
    </location>
</feature>
<evidence type="ECO:0000256" key="10">
    <source>
        <dbReference type="RuleBase" id="RU367050"/>
    </source>
</evidence>
<feature type="transmembrane region" description="Helical" evidence="9">
    <location>
        <begin position="72"/>
        <end position="91"/>
    </location>
</feature>
<dbReference type="CDD" id="cd06261">
    <property type="entry name" value="TM_PBP2"/>
    <property type="match status" value="1"/>
</dbReference>
<feature type="domain" description="ABC transmembrane type-1" evidence="11">
    <location>
        <begin position="195"/>
        <end position="423"/>
    </location>
</feature>
<evidence type="ECO:0000256" key="2">
    <source>
        <dbReference type="ARBA" id="ARBA00009047"/>
    </source>
</evidence>
<dbReference type="PROSITE" id="PS50928">
    <property type="entry name" value="ABC_TM1"/>
    <property type="match status" value="1"/>
</dbReference>
<keyword evidence="6 9" id="KW-0812">Transmembrane</keyword>
<dbReference type="InterPro" id="IPR000515">
    <property type="entry name" value="MetI-like"/>
</dbReference>
<dbReference type="Pfam" id="PF00528">
    <property type="entry name" value="BPD_transp_1"/>
    <property type="match status" value="1"/>
</dbReference>
<keyword evidence="3 9" id="KW-0813">Transport</keyword>
<feature type="transmembrane region" description="Helical" evidence="9">
    <location>
        <begin position="191"/>
        <end position="218"/>
    </location>
</feature>
<dbReference type="EMBL" id="RBZP01000033">
    <property type="protein sequence ID" value="RKQ28197.1"/>
    <property type="molecule type" value="Genomic_DNA"/>
</dbReference>
<evidence type="ECO:0000256" key="1">
    <source>
        <dbReference type="ARBA" id="ARBA00004651"/>
    </source>
</evidence>
<evidence type="ECO:0000256" key="8">
    <source>
        <dbReference type="ARBA" id="ARBA00023136"/>
    </source>
</evidence>
<comment type="function">
    <text evidence="10">Part of the ABC transporter complex MalEFGK involved in maltose/maltodextrin import. Probably responsible for the translocation of the substrate across the membrane.</text>
</comment>
<keyword evidence="8 9" id="KW-0472">Membrane</keyword>
<organism evidence="12 13">
    <name type="scientific">Oceanobacillus halophilus</name>
    <dbReference type="NCBI Taxonomy" id="930130"/>
    <lineage>
        <taxon>Bacteria</taxon>
        <taxon>Bacillati</taxon>
        <taxon>Bacillota</taxon>
        <taxon>Bacilli</taxon>
        <taxon>Bacillales</taxon>
        <taxon>Bacillaceae</taxon>
        <taxon>Oceanobacillus</taxon>
    </lineage>
</organism>
<comment type="subcellular location">
    <subcellularLocation>
        <location evidence="1 9">Cell membrane</location>
        <topology evidence="1 9">Multi-pass membrane protein</topology>
    </subcellularLocation>
</comment>
<dbReference type="GO" id="GO:0042956">
    <property type="term" value="P:maltodextrin transmembrane transport"/>
    <property type="evidence" value="ECO:0007669"/>
    <property type="project" value="TreeGrafter"/>
</dbReference>
<evidence type="ECO:0000256" key="9">
    <source>
        <dbReference type="RuleBase" id="RU363032"/>
    </source>
</evidence>
<evidence type="ECO:0000256" key="6">
    <source>
        <dbReference type="ARBA" id="ARBA00022692"/>
    </source>
</evidence>
<feature type="transmembrane region" description="Helical" evidence="9">
    <location>
        <begin position="130"/>
        <end position="156"/>
    </location>
</feature>
<evidence type="ECO:0000259" key="11">
    <source>
        <dbReference type="PROSITE" id="PS50928"/>
    </source>
</evidence>
<dbReference type="RefSeq" id="WP_121206169.1">
    <property type="nucleotide sequence ID" value="NZ_RBZP01000033.1"/>
</dbReference>
<dbReference type="GO" id="GO:0015423">
    <property type="term" value="F:ABC-type maltose transporter activity"/>
    <property type="evidence" value="ECO:0007669"/>
    <property type="project" value="TreeGrafter"/>
</dbReference>
<keyword evidence="13" id="KW-1185">Reference proteome</keyword>
<sequence length="434" mass="49053">MEHTEAQKKNIRTATWLSVIPGFGQFYNKQTFKGIVFLAIFALFIYEMIVFGFQAFVGMVTLGSTPGQDHSLFLLIEGSLQILLTVIYFLFHIINMYDARQVAILHAEDKNVNKSVIDVLKNVYNHGFPYLFTIPAYLVMIFAIIFPVLVTIFISVTNYDFYHIPPASLIDWVGFDNFVNMFFLSSYRDTFFAVLGWTIIWTLGATTLQIAIGIFTAVVLNQKFIKFKRIFGIIFLLPWAVPAFITIMSFSNMFNDSLGAINTQVIPFIDSLLPFIELDTLPWKTDPFFTKIAIILVQGWLGFPYIYVLVSGILQSIPEEQYEAAKIDGAGPIHRFRHITFPTILTIAAPVFITQYTFNLNNFNMIYLFNEGGPGSIGAGAGSTDILISWIFKLTTGTSPQYSMAAAVTLFISIFVIVIAFLVFKKTKAFEMED</sequence>
<evidence type="ECO:0000256" key="7">
    <source>
        <dbReference type="ARBA" id="ARBA00022989"/>
    </source>
</evidence>
<evidence type="ECO:0000256" key="4">
    <source>
        <dbReference type="ARBA" id="ARBA00022475"/>
    </source>
</evidence>